<dbReference type="PROSITE" id="PS52039">
    <property type="entry name" value="TOPO_IA_2"/>
    <property type="match status" value="1"/>
</dbReference>
<sequence>MDLVIVESPAKAKTINKYLGSDYKVLASFGHVRDLPPKDGSVDPDADFAMRWEVSADRTKQMKEITDAAKQSNRVILATDPDREGEAISWHLAELLAAKRAVPKGGLARVTFNAITKSAVTEAMKAPRQVDQDLVDAYLARRALDYLVGFTLSPVLWRKLPGAKSAGRVQSVALRLVVDREREIEAFRAQEYWSVKAAMQSAAGRDFVARLTLWRGAKLDKFDLPDAATAEAARADVAAGRFTVSAVETKAGVRNPAPPFTTSTLQQEASRKLGMGAQQAMRVAQSLYEDGHITYMRTDGVSMAGEAIAAARDVVMEMFGREHLPEKPRVYVAKAKNAQEAHEAIRPTEFARSPKGIGLSGDAARLYELVWKRALASQMASARIERTSVDLLSADRQVGLRASGTVVLFPGFLALYAEGRDEPEDEEDARLPKLVQGEVPTLVEASASQHFTEPPPRFSEASLVKRLEELGIGRPSTYASILQVLKDRAYVRLEKNRFFAEEKGRLVTAFLERFFERYVSYDFTAGLETQLDEVSAGDRAFLDVMRAFWADFKPKTDEVLEQRPSDVTAALDEFLAPYLFPETGAGDPRTCPNCGDGRLSLKTGKFGAFVACSNYPECRYTRQFGGAQAENAADVVLGEDPETGLPVTLKSGRFGRFVQLGEGEKPKRASLPRDVAEDSLDLALALKLLSLPREVGLHPETGKPITASIGRFGPYLAHDGQYAKLNGTAEVFETGMNMAVAKLAEPKGFARRAPVEPLRVVGQTEAGADIRLMAGRYGPYVSDGTTNASLAKGADPAALSLEEARALLAARAAAAPAKARKPVKKAAAKKPAAKKAAAKKKAAP</sequence>
<dbReference type="GO" id="GO:0008270">
    <property type="term" value="F:zinc ion binding"/>
    <property type="evidence" value="ECO:0007669"/>
    <property type="project" value="UniProtKB-KW"/>
</dbReference>
<protein>
    <recommendedName>
        <fullName evidence="10">DNA topoisomerase 1</fullName>
        <ecNumber evidence="10">5.6.2.1</ecNumber>
    </recommendedName>
    <alternativeName>
        <fullName evidence="10">DNA topoisomerase I</fullName>
    </alternativeName>
</protein>
<dbReference type="InterPro" id="IPR005733">
    <property type="entry name" value="TopoI_bac-type"/>
</dbReference>
<dbReference type="PROSITE" id="PS00396">
    <property type="entry name" value="TOPO_IA_1"/>
    <property type="match status" value="1"/>
</dbReference>
<reference evidence="14 15" key="1">
    <citation type="submission" date="2020-07" db="EMBL/GenBank/DDBJ databases">
        <title>Complete genome sequence for Sandaracinobacter sp. M6.</title>
        <authorList>
            <person name="Tang Y."/>
            <person name="Liu Q."/>
            <person name="Guo Z."/>
            <person name="Lei P."/>
            <person name="Huang B."/>
        </authorList>
    </citation>
    <scope>NUCLEOTIDE SEQUENCE [LARGE SCALE GENOMIC DNA]</scope>
    <source>
        <strain evidence="14 15">M6</strain>
    </source>
</reference>
<dbReference type="CDD" id="cd00186">
    <property type="entry name" value="TOP1Ac"/>
    <property type="match status" value="1"/>
</dbReference>
<dbReference type="GO" id="GO:0005694">
    <property type="term" value="C:chromosome"/>
    <property type="evidence" value="ECO:0007669"/>
    <property type="project" value="InterPro"/>
</dbReference>
<dbReference type="SMART" id="SM00437">
    <property type="entry name" value="TOP1Ac"/>
    <property type="match status" value="1"/>
</dbReference>
<dbReference type="InterPro" id="IPR023405">
    <property type="entry name" value="Topo_IA_core_domain"/>
</dbReference>
<feature type="active site" description="O-(5'-phospho-DNA)-tyrosine intermediate" evidence="10">
    <location>
        <position position="295"/>
    </location>
</feature>
<keyword evidence="6" id="KW-0460">Magnesium</keyword>
<comment type="function">
    <text evidence="10">Releases the supercoiling and torsional tension of DNA, which is introduced during the DNA replication and transcription, by transiently cleaving and rejoining one strand of the DNA duplex. Introduces a single-strand break via transesterification at a target site in duplex DNA. The scissile phosphodiester is attacked by the catalytic tyrosine of the enzyme, resulting in the formation of a DNA-(5'-phosphotyrosyl)-enzyme intermediate and the expulsion of a 3'-OH DNA strand. The free DNA strand then undergoes passage around the unbroken strand, thus removing DNA supercoils. Finally, in the religation step, the DNA 3'-OH attacks the covalent intermediate to expel the active-site tyrosine and restore the DNA phosphodiester backbone.</text>
</comment>
<feature type="site" description="Interaction with DNA" evidence="10">
    <location>
        <position position="297"/>
    </location>
</feature>
<evidence type="ECO:0000256" key="5">
    <source>
        <dbReference type="ARBA" id="ARBA00022833"/>
    </source>
</evidence>
<dbReference type="InterPro" id="IPR003601">
    <property type="entry name" value="Topo_IA_2"/>
</dbReference>
<accession>A0A7G5IGK4</accession>
<feature type="region of interest" description="Disordered" evidence="11">
    <location>
        <begin position="814"/>
        <end position="844"/>
    </location>
</feature>
<dbReference type="PRINTS" id="PR00417">
    <property type="entry name" value="PRTPISMRASEI"/>
</dbReference>
<keyword evidence="5" id="KW-0862">Zinc</keyword>
<feature type="site" description="Interaction with DNA" evidence="10">
    <location>
        <position position="145"/>
    </location>
</feature>
<evidence type="ECO:0000259" key="13">
    <source>
        <dbReference type="PROSITE" id="PS52039"/>
    </source>
</evidence>
<feature type="site" description="Interaction with DNA" evidence="10">
    <location>
        <position position="31"/>
    </location>
</feature>
<evidence type="ECO:0000313" key="14">
    <source>
        <dbReference type="EMBL" id="QMW22496.1"/>
    </source>
</evidence>
<feature type="site" description="Interaction with DNA" evidence="10">
    <location>
        <position position="488"/>
    </location>
</feature>
<dbReference type="PANTHER" id="PTHR42785">
    <property type="entry name" value="DNA TOPOISOMERASE, TYPE IA, CORE"/>
    <property type="match status" value="1"/>
</dbReference>
<dbReference type="Gene3D" id="3.30.65.10">
    <property type="entry name" value="Bacterial Topoisomerase I, domain 1"/>
    <property type="match status" value="1"/>
</dbReference>
<dbReference type="InterPro" id="IPR006171">
    <property type="entry name" value="TOPRIM_dom"/>
</dbReference>
<dbReference type="InterPro" id="IPR034149">
    <property type="entry name" value="TOPRIM_TopoI"/>
</dbReference>
<evidence type="ECO:0000256" key="9">
    <source>
        <dbReference type="ARBA" id="ARBA00023235"/>
    </source>
</evidence>
<keyword evidence="15" id="KW-1185">Reference proteome</keyword>
<evidence type="ECO:0000313" key="15">
    <source>
        <dbReference type="Proteomes" id="UP000515292"/>
    </source>
</evidence>
<dbReference type="SUPFAM" id="SSF57783">
    <property type="entry name" value="Zinc beta-ribbon"/>
    <property type="match status" value="1"/>
</dbReference>
<evidence type="ECO:0000256" key="2">
    <source>
        <dbReference type="ARBA" id="ARBA00009446"/>
    </source>
</evidence>
<evidence type="ECO:0000256" key="4">
    <source>
        <dbReference type="ARBA" id="ARBA00022771"/>
    </source>
</evidence>
<dbReference type="KEGG" id="sand:H3309_14330"/>
<feature type="region of interest" description="Interaction with DNA" evidence="10">
    <location>
        <begin position="165"/>
        <end position="170"/>
    </location>
</feature>
<evidence type="ECO:0000256" key="8">
    <source>
        <dbReference type="ARBA" id="ARBA00023125"/>
    </source>
</evidence>
<dbReference type="PROSITE" id="PS50880">
    <property type="entry name" value="TOPRIM"/>
    <property type="match status" value="1"/>
</dbReference>
<feature type="domain" description="Toprim" evidence="12">
    <location>
        <begin position="1"/>
        <end position="115"/>
    </location>
</feature>
<dbReference type="InterPro" id="IPR000380">
    <property type="entry name" value="Topo_IA"/>
</dbReference>
<gene>
    <name evidence="10 14" type="primary">topA</name>
    <name evidence="14" type="ORF">H3309_14330</name>
</gene>
<evidence type="ECO:0000256" key="1">
    <source>
        <dbReference type="ARBA" id="ARBA00000213"/>
    </source>
</evidence>
<dbReference type="EMBL" id="CP059851">
    <property type="protein sequence ID" value="QMW22496.1"/>
    <property type="molecule type" value="Genomic_DNA"/>
</dbReference>
<dbReference type="InterPro" id="IPR025589">
    <property type="entry name" value="Toprim_C_rpt"/>
</dbReference>
<feature type="site" description="Interaction with DNA" evidence="10">
    <location>
        <position position="142"/>
    </location>
</feature>
<dbReference type="EC" id="5.6.2.1" evidence="10"/>
<feature type="compositionally biased region" description="Basic residues" evidence="11">
    <location>
        <begin position="818"/>
        <end position="844"/>
    </location>
</feature>
<evidence type="ECO:0000259" key="12">
    <source>
        <dbReference type="PROSITE" id="PS50880"/>
    </source>
</evidence>
<keyword evidence="9 10" id="KW-0413">Isomerase</keyword>
<dbReference type="Gene3D" id="1.10.460.10">
    <property type="entry name" value="Topoisomerase I, domain 2"/>
    <property type="match status" value="1"/>
</dbReference>
<feature type="domain" description="Topo IA-type catalytic" evidence="13">
    <location>
        <begin position="131"/>
        <end position="556"/>
    </location>
</feature>
<dbReference type="RefSeq" id="WP_182295443.1">
    <property type="nucleotide sequence ID" value="NZ_CP059851.1"/>
</dbReference>
<dbReference type="InterPro" id="IPR013824">
    <property type="entry name" value="Topo_IA_cen_sub1"/>
</dbReference>
<dbReference type="Gene3D" id="2.70.20.10">
    <property type="entry name" value="Topoisomerase I, domain 3"/>
    <property type="match status" value="1"/>
</dbReference>
<comment type="caution">
    <text evidence="10">Lacks conserved residue(s) required for the propagation of feature annotation.</text>
</comment>
<dbReference type="InterPro" id="IPR003602">
    <property type="entry name" value="Topo_IA_DNA-bd_dom"/>
</dbReference>
<dbReference type="InterPro" id="IPR013825">
    <property type="entry name" value="Topo_IA_cen_sub2"/>
</dbReference>
<comment type="similarity">
    <text evidence="2 10">Belongs to the type IA topoisomerase family.</text>
</comment>
<dbReference type="PANTHER" id="PTHR42785:SF1">
    <property type="entry name" value="DNA TOPOISOMERASE"/>
    <property type="match status" value="1"/>
</dbReference>
<dbReference type="SMART" id="SM00493">
    <property type="entry name" value="TOPRIM"/>
    <property type="match status" value="1"/>
</dbReference>
<dbReference type="GO" id="GO:0003917">
    <property type="term" value="F:DNA topoisomerase type I (single strand cut, ATP-independent) activity"/>
    <property type="evidence" value="ECO:0007669"/>
    <property type="project" value="UniProtKB-UniRule"/>
</dbReference>
<dbReference type="Gene3D" id="1.10.290.10">
    <property type="entry name" value="Topoisomerase I, domain 4"/>
    <property type="match status" value="1"/>
</dbReference>
<dbReference type="GO" id="GO:0003677">
    <property type="term" value="F:DNA binding"/>
    <property type="evidence" value="ECO:0007669"/>
    <property type="project" value="UniProtKB-KW"/>
</dbReference>
<dbReference type="HAMAP" id="MF_00952">
    <property type="entry name" value="Topoisom_1_prok"/>
    <property type="match status" value="1"/>
</dbReference>
<keyword evidence="7 10" id="KW-0799">Topoisomerase</keyword>
<comment type="subunit">
    <text evidence="10">Monomer.</text>
</comment>
<evidence type="ECO:0000256" key="7">
    <source>
        <dbReference type="ARBA" id="ARBA00023029"/>
    </source>
</evidence>
<evidence type="ECO:0000256" key="6">
    <source>
        <dbReference type="ARBA" id="ARBA00022842"/>
    </source>
</evidence>
<dbReference type="Pfam" id="PF13368">
    <property type="entry name" value="Toprim_C_rpt"/>
    <property type="match status" value="3"/>
</dbReference>
<comment type="catalytic activity">
    <reaction evidence="1 10">
        <text>ATP-independent breakage of single-stranded DNA, followed by passage and rejoining.</text>
        <dbReference type="EC" id="5.6.2.1"/>
    </reaction>
</comment>
<dbReference type="CDD" id="cd03363">
    <property type="entry name" value="TOPRIM_TopoIA_TopoI"/>
    <property type="match status" value="1"/>
</dbReference>
<dbReference type="InterPro" id="IPR013497">
    <property type="entry name" value="Topo_IA_cen"/>
</dbReference>
<feature type="site" description="Interaction with DNA" evidence="10">
    <location>
        <position position="141"/>
    </location>
</feature>
<keyword evidence="8 10" id="KW-0238">DNA-binding</keyword>
<dbReference type="InterPro" id="IPR023406">
    <property type="entry name" value="Topo_IA_AS"/>
</dbReference>
<evidence type="ECO:0000256" key="3">
    <source>
        <dbReference type="ARBA" id="ARBA00022723"/>
    </source>
</evidence>
<dbReference type="Pfam" id="PF01751">
    <property type="entry name" value="Toprim"/>
    <property type="match status" value="1"/>
</dbReference>
<keyword evidence="4" id="KW-0863">Zinc-finger</keyword>
<dbReference type="Pfam" id="PF01396">
    <property type="entry name" value="Zn_ribbon_Top1"/>
    <property type="match status" value="1"/>
</dbReference>
<proteinExistence type="inferred from homology"/>
<keyword evidence="3" id="KW-0479">Metal-binding</keyword>
<dbReference type="Proteomes" id="UP000515292">
    <property type="component" value="Chromosome"/>
</dbReference>
<name>A0A7G5IGK4_9SPHN</name>
<dbReference type="NCBIfam" id="TIGR01051">
    <property type="entry name" value="topA_bact"/>
    <property type="match status" value="1"/>
</dbReference>
<dbReference type="SMART" id="SM00436">
    <property type="entry name" value="TOP1Bc"/>
    <property type="match status" value="1"/>
</dbReference>
<evidence type="ECO:0000256" key="10">
    <source>
        <dbReference type="HAMAP-Rule" id="MF_00952"/>
    </source>
</evidence>
<dbReference type="InterPro" id="IPR013826">
    <property type="entry name" value="Topo_IA_cen_sub3"/>
</dbReference>
<dbReference type="InterPro" id="IPR028612">
    <property type="entry name" value="Topoisom_1_IA"/>
</dbReference>
<evidence type="ECO:0000256" key="11">
    <source>
        <dbReference type="SAM" id="MobiDB-lite"/>
    </source>
</evidence>
<feature type="site" description="Interaction with DNA" evidence="10">
    <location>
        <position position="157"/>
    </location>
</feature>
<dbReference type="AlphaFoldDB" id="A0A7G5IGK4"/>
<dbReference type="Pfam" id="PF01131">
    <property type="entry name" value="Topoisom_bac"/>
    <property type="match status" value="1"/>
</dbReference>
<organism evidence="14 15">
    <name type="scientific">Sandaracinobacteroides saxicola</name>
    <dbReference type="NCBI Taxonomy" id="2759707"/>
    <lineage>
        <taxon>Bacteria</taxon>
        <taxon>Pseudomonadati</taxon>
        <taxon>Pseudomonadota</taxon>
        <taxon>Alphaproteobacteria</taxon>
        <taxon>Sphingomonadales</taxon>
        <taxon>Sphingosinicellaceae</taxon>
        <taxon>Sandaracinobacteroides</taxon>
    </lineage>
</organism>
<dbReference type="Gene3D" id="3.40.50.140">
    <property type="match status" value="1"/>
</dbReference>
<dbReference type="SUPFAM" id="SSF56712">
    <property type="entry name" value="Prokaryotic type I DNA topoisomerase"/>
    <property type="match status" value="1"/>
</dbReference>
<dbReference type="InterPro" id="IPR013498">
    <property type="entry name" value="Topo_IA_Znf"/>
</dbReference>
<dbReference type="GO" id="GO:0006265">
    <property type="term" value="P:DNA topological change"/>
    <property type="evidence" value="ECO:0007669"/>
    <property type="project" value="UniProtKB-UniRule"/>
</dbReference>